<proteinExistence type="predicted"/>
<feature type="domain" description="DJ-1/PfpI" evidence="1">
    <location>
        <begin position="3"/>
        <end position="86"/>
    </location>
</feature>
<sequence>MKDAEVTAFVASRGARARYVTSVCTGSLVLGAAGLLRGYQATSHWYVRELLPLMGATLKAERVVEDRDRITADGVTSGIDFGLTLAARLSNEETAKRIQLLIEYDPKPPFAAGSPEGAGPALTQEILKRRAPLIASARKEAETAKERMGI</sequence>
<dbReference type="AlphaFoldDB" id="A0AB39XNK2"/>
<dbReference type="GO" id="GO:0016829">
    <property type="term" value="F:lyase activity"/>
    <property type="evidence" value="ECO:0007669"/>
    <property type="project" value="UniProtKB-KW"/>
</dbReference>
<protein>
    <submittedName>
        <fullName evidence="2">DJ-1/PfpI family protein</fullName>
        <ecNumber evidence="2">4.2.1.-</ecNumber>
    </submittedName>
</protein>
<gene>
    <name evidence="2" type="ORF">AB8Z38_04620</name>
</gene>
<dbReference type="PANTHER" id="PTHR43130">
    <property type="entry name" value="ARAC-FAMILY TRANSCRIPTIONAL REGULATOR"/>
    <property type="match status" value="1"/>
</dbReference>
<dbReference type="GO" id="GO:0006355">
    <property type="term" value="P:regulation of DNA-templated transcription"/>
    <property type="evidence" value="ECO:0007669"/>
    <property type="project" value="TreeGrafter"/>
</dbReference>
<evidence type="ECO:0000313" key="2">
    <source>
        <dbReference type="EMBL" id="XDV58780.1"/>
    </source>
</evidence>
<dbReference type="InterPro" id="IPR029062">
    <property type="entry name" value="Class_I_gatase-like"/>
</dbReference>
<organism evidence="2">
    <name type="scientific">Bradyrhizobium sp. LLZ17</name>
    <dbReference type="NCBI Taxonomy" id="3239388"/>
    <lineage>
        <taxon>Bacteria</taxon>
        <taxon>Pseudomonadati</taxon>
        <taxon>Pseudomonadota</taxon>
        <taxon>Alphaproteobacteria</taxon>
        <taxon>Hyphomicrobiales</taxon>
        <taxon>Nitrobacteraceae</taxon>
        <taxon>Bradyrhizobium</taxon>
    </lineage>
</organism>
<dbReference type="Pfam" id="PF01965">
    <property type="entry name" value="DJ-1_PfpI"/>
    <property type="match status" value="1"/>
</dbReference>
<keyword evidence="2" id="KW-0456">Lyase</keyword>
<evidence type="ECO:0000259" key="1">
    <source>
        <dbReference type="Pfam" id="PF01965"/>
    </source>
</evidence>
<dbReference type="SUPFAM" id="SSF52317">
    <property type="entry name" value="Class I glutamine amidotransferase-like"/>
    <property type="match status" value="1"/>
</dbReference>
<dbReference type="RefSeq" id="WP_369723321.1">
    <property type="nucleotide sequence ID" value="NZ_CP165734.1"/>
</dbReference>
<dbReference type="PANTHER" id="PTHR43130:SF2">
    <property type="entry name" value="DJ-1_PFPI DOMAIN-CONTAINING PROTEIN"/>
    <property type="match status" value="1"/>
</dbReference>
<dbReference type="InterPro" id="IPR052158">
    <property type="entry name" value="INH-QAR"/>
</dbReference>
<accession>A0AB39XNK2</accession>
<dbReference type="InterPro" id="IPR002818">
    <property type="entry name" value="DJ-1/PfpI"/>
</dbReference>
<dbReference type="EMBL" id="CP165734">
    <property type="protein sequence ID" value="XDV58780.1"/>
    <property type="molecule type" value="Genomic_DNA"/>
</dbReference>
<name>A0AB39XNK2_9BRAD</name>
<dbReference type="Gene3D" id="3.40.50.880">
    <property type="match status" value="1"/>
</dbReference>
<dbReference type="CDD" id="cd03139">
    <property type="entry name" value="GATase1_PfpI_2"/>
    <property type="match status" value="1"/>
</dbReference>
<dbReference type="EC" id="4.2.1.-" evidence="2"/>
<reference evidence="2" key="1">
    <citation type="submission" date="2024-08" db="EMBL/GenBank/DDBJ databases">
        <authorList>
            <person name="Chaddad Z."/>
            <person name="Lamrabet M."/>
            <person name="Bouhnik O."/>
            <person name="Alami S."/>
            <person name="Wipf D."/>
            <person name="Courty P.E."/>
            <person name="Missbah El Idrissi M."/>
        </authorList>
    </citation>
    <scope>NUCLEOTIDE SEQUENCE</scope>
    <source>
        <strain evidence="2">LLZ17</strain>
    </source>
</reference>